<name>A0A502FYM2_9SPHN</name>
<dbReference type="PANTHER" id="PTHR32552">
    <property type="entry name" value="FERRICHROME IRON RECEPTOR-RELATED"/>
    <property type="match status" value="1"/>
</dbReference>
<dbReference type="OrthoDB" id="9760333at2"/>
<accession>A0A502FYM2</accession>
<reference evidence="16 17" key="1">
    <citation type="journal article" date="2019" name="Environ. Microbiol.">
        <title>Species interactions and distinct microbial communities in high Arctic permafrost affected cryosols are associated with the CH4 and CO2 gas fluxes.</title>
        <authorList>
            <person name="Altshuler I."/>
            <person name="Hamel J."/>
            <person name="Turney S."/>
            <person name="Magnuson E."/>
            <person name="Levesque R."/>
            <person name="Greer C."/>
            <person name="Whyte L.G."/>
        </authorList>
    </citation>
    <scope>NUCLEOTIDE SEQUENCE [LARGE SCALE GENOMIC DNA]</scope>
    <source>
        <strain evidence="16 17">E6.1</strain>
    </source>
</reference>
<keyword evidence="6" id="KW-0408">Iron</keyword>
<dbReference type="AlphaFoldDB" id="A0A502FYM2"/>
<comment type="caution">
    <text evidence="16">The sequence shown here is derived from an EMBL/GenBank/DDBJ whole genome shotgun (WGS) entry which is preliminary data.</text>
</comment>
<dbReference type="SUPFAM" id="SSF56935">
    <property type="entry name" value="Porins"/>
    <property type="match status" value="1"/>
</dbReference>
<keyword evidence="17" id="KW-1185">Reference proteome</keyword>
<evidence type="ECO:0000256" key="1">
    <source>
        <dbReference type="ARBA" id="ARBA00004571"/>
    </source>
</evidence>
<dbReference type="PANTHER" id="PTHR32552:SF81">
    <property type="entry name" value="TONB-DEPENDENT OUTER MEMBRANE RECEPTOR"/>
    <property type="match status" value="1"/>
</dbReference>
<proteinExistence type="inferred from homology"/>
<evidence type="ECO:0000256" key="4">
    <source>
        <dbReference type="ARBA" id="ARBA00022496"/>
    </source>
</evidence>
<evidence type="ECO:0000313" key="17">
    <source>
        <dbReference type="Proteomes" id="UP000319931"/>
    </source>
</evidence>
<organism evidence="16 17">
    <name type="scientific">Sphingomonas glacialis</name>
    <dbReference type="NCBI Taxonomy" id="658225"/>
    <lineage>
        <taxon>Bacteria</taxon>
        <taxon>Pseudomonadati</taxon>
        <taxon>Pseudomonadota</taxon>
        <taxon>Alphaproteobacteria</taxon>
        <taxon>Sphingomonadales</taxon>
        <taxon>Sphingomonadaceae</taxon>
        <taxon>Sphingomonas</taxon>
    </lineage>
</organism>
<dbReference type="InterPro" id="IPR036942">
    <property type="entry name" value="Beta-barrel_TonB_sf"/>
</dbReference>
<keyword evidence="2 11" id="KW-0813">Transport</keyword>
<keyword evidence="3 11" id="KW-1134">Transmembrane beta strand</keyword>
<evidence type="ECO:0000256" key="10">
    <source>
        <dbReference type="ARBA" id="ARBA00023237"/>
    </source>
</evidence>
<evidence type="ECO:0000313" key="16">
    <source>
        <dbReference type="EMBL" id="TPG54579.1"/>
    </source>
</evidence>
<dbReference type="Pfam" id="PF00593">
    <property type="entry name" value="TonB_dep_Rec_b-barrel"/>
    <property type="match status" value="1"/>
</dbReference>
<evidence type="ECO:0000256" key="6">
    <source>
        <dbReference type="ARBA" id="ARBA00023004"/>
    </source>
</evidence>
<keyword evidence="13" id="KW-0732">Signal</keyword>
<evidence type="ECO:0000256" key="11">
    <source>
        <dbReference type="PROSITE-ProRule" id="PRU01360"/>
    </source>
</evidence>
<protein>
    <submittedName>
        <fullName evidence="16">TonB-dependent receptor</fullName>
    </submittedName>
</protein>
<gene>
    <name evidence="16" type="ORF">EAH76_08045</name>
</gene>
<evidence type="ECO:0000256" key="13">
    <source>
        <dbReference type="SAM" id="SignalP"/>
    </source>
</evidence>
<evidence type="ECO:0000259" key="15">
    <source>
        <dbReference type="Pfam" id="PF07715"/>
    </source>
</evidence>
<evidence type="ECO:0000256" key="12">
    <source>
        <dbReference type="RuleBase" id="RU003357"/>
    </source>
</evidence>
<keyword evidence="10 11" id="KW-0998">Cell outer membrane</keyword>
<keyword evidence="16" id="KW-0675">Receptor</keyword>
<feature type="domain" description="TonB-dependent receptor plug" evidence="15">
    <location>
        <begin position="70"/>
        <end position="178"/>
    </location>
</feature>
<keyword evidence="9 11" id="KW-0472">Membrane</keyword>
<keyword evidence="7" id="KW-0406">Ion transport</keyword>
<dbReference type="InterPro" id="IPR000531">
    <property type="entry name" value="Beta-barrel_TonB"/>
</dbReference>
<dbReference type="InterPro" id="IPR039426">
    <property type="entry name" value="TonB-dep_rcpt-like"/>
</dbReference>
<dbReference type="RefSeq" id="WP_140849731.1">
    <property type="nucleotide sequence ID" value="NZ_RCZC01000002.1"/>
</dbReference>
<evidence type="ECO:0000256" key="3">
    <source>
        <dbReference type="ARBA" id="ARBA00022452"/>
    </source>
</evidence>
<keyword evidence="8 12" id="KW-0798">TonB box</keyword>
<feature type="domain" description="TonB-dependent receptor-like beta-barrel" evidence="14">
    <location>
        <begin position="310"/>
        <end position="743"/>
    </location>
</feature>
<dbReference type="Pfam" id="PF07715">
    <property type="entry name" value="Plug"/>
    <property type="match status" value="1"/>
</dbReference>
<dbReference type="PROSITE" id="PS52016">
    <property type="entry name" value="TONB_DEPENDENT_REC_3"/>
    <property type="match status" value="1"/>
</dbReference>
<keyword evidence="4" id="KW-0410">Iron transport</keyword>
<evidence type="ECO:0000256" key="8">
    <source>
        <dbReference type="ARBA" id="ARBA00023077"/>
    </source>
</evidence>
<evidence type="ECO:0000256" key="2">
    <source>
        <dbReference type="ARBA" id="ARBA00022448"/>
    </source>
</evidence>
<evidence type="ECO:0000259" key="14">
    <source>
        <dbReference type="Pfam" id="PF00593"/>
    </source>
</evidence>
<comment type="subcellular location">
    <subcellularLocation>
        <location evidence="1 11">Cell outer membrane</location>
        <topology evidence="1 11">Multi-pass membrane protein</topology>
    </subcellularLocation>
</comment>
<dbReference type="Proteomes" id="UP000319931">
    <property type="component" value="Unassembled WGS sequence"/>
</dbReference>
<dbReference type="GO" id="GO:0006826">
    <property type="term" value="P:iron ion transport"/>
    <property type="evidence" value="ECO:0007669"/>
    <property type="project" value="UniProtKB-KW"/>
</dbReference>
<dbReference type="EMBL" id="RCZC01000002">
    <property type="protein sequence ID" value="TPG54579.1"/>
    <property type="molecule type" value="Genomic_DNA"/>
</dbReference>
<evidence type="ECO:0000256" key="9">
    <source>
        <dbReference type="ARBA" id="ARBA00023136"/>
    </source>
</evidence>
<evidence type="ECO:0000256" key="5">
    <source>
        <dbReference type="ARBA" id="ARBA00022692"/>
    </source>
</evidence>
<sequence>MKKTISTVMVSAPALLLGLASPAFAQTTPLGAADTTGPNVAAPTTAAVEAQVETQGDDIVVTAQKQTTSLRESPVSVAVVTSDSLRKSGVTTLDDMGKTVPSLTALPSNSTLRPSFAIRGVSTDVLSIGTPSGVAVMVDGVTIAPESFAAKQLSDVQNVEVLRGPQSTLGGRSASIGVINIVTRKPNANRLEGNVSATATTDNEYRGSGFITGPITKGVSFALSGFAGKTTFLTRNLTTGKHDTSASEGVRGKLLLQPTDNLDITLAATYVHTKDDGAFQAYIGVAPTAQFRGIIAQSAALPGITAQRGNTDYATITTPGQDVKDQLYSMTVDWRVGDFTLSSITAHQAEKRFYRQDLYIEAADFVKVVSGGTNTFNNIQTSDLDISGYSQEFKVASPDLGIARFIAGLYFDQQKSGFQFDRKTFGFNPLLFSAYRPPNNKTYAAYARVNWKLTEGTTLITGLRINRDVIAYTYQKQIAQPNGPNLIDFTRSDSSSKNTLVGDATLKQQIGRRANIYATYSRGYKPEIWNLDGAVTPTNTFKPVGREKVNSFELGMKGDFFDRFLTLNVAAFYTKYNNFQVQSLDYSNPLGATTFDVRNAAAATTRGVEVDGTLRPAAGLNITFSGAYVNSHFNDFKGAVCYSGQTAAQGCTTVNGASSQDLSGVDLPRSPHWKFNAAVDKTLDLSTDWGLDLNATFNYQSKTNFDPNHSPRAVQAGYGILNLSAGLNNQNGRYSITAFVNNVTNKSYVSNITDYSGRWGNQAAITGWYSRDAHRYGGIRVGAKF</sequence>
<dbReference type="Gene3D" id="2.40.170.20">
    <property type="entry name" value="TonB-dependent receptor, beta-barrel domain"/>
    <property type="match status" value="1"/>
</dbReference>
<feature type="signal peptide" evidence="13">
    <location>
        <begin position="1"/>
        <end position="25"/>
    </location>
</feature>
<dbReference type="GO" id="GO:0009279">
    <property type="term" value="C:cell outer membrane"/>
    <property type="evidence" value="ECO:0007669"/>
    <property type="project" value="UniProtKB-SubCell"/>
</dbReference>
<comment type="similarity">
    <text evidence="11 12">Belongs to the TonB-dependent receptor family.</text>
</comment>
<evidence type="ECO:0000256" key="7">
    <source>
        <dbReference type="ARBA" id="ARBA00023065"/>
    </source>
</evidence>
<feature type="chain" id="PRO_5021201374" evidence="13">
    <location>
        <begin position="26"/>
        <end position="785"/>
    </location>
</feature>
<keyword evidence="5 11" id="KW-0812">Transmembrane</keyword>
<dbReference type="InterPro" id="IPR012910">
    <property type="entry name" value="Plug_dom"/>
</dbReference>